<dbReference type="PANTHER" id="PTHR44145">
    <property type="entry name" value="DNAJ HOMOLOG SUBFAMILY A MEMBER 3, MITOCHONDRIAL"/>
    <property type="match status" value="1"/>
</dbReference>
<protein>
    <submittedName>
        <fullName evidence="3">DnaJ domain-containing protein</fullName>
    </submittedName>
</protein>
<evidence type="ECO:0000259" key="2">
    <source>
        <dbReference type="PROSITE" id="PS50076"/>
    </source>
</evidence>
<dbReference type="InterPro" id="IPR032710">
    <property type="entry name" value="NTF2-like_dom_sf"/>
</dbReference>
<dbReference type="SMART" id="SM00271">
    <property type="entry name" value="DnaJ"/>
    <property type="match status" value="1"/>
</dbReference>
<dbReference type="InterPro" id="IPR001623">
    <property type="entry name" value="DnaJ_domain"/>
</dbReference>
<comment type="caution">
    <text evidence="3">The sequence shown here is derived from an EMBL/GenBank/DDBJ whole genome shotgun (WGS) entry which is preliminary data.</text>
</comment>
<keyword evidence="1" id="KW-0143">Chaperone</keyword>
<dbReference type="InterPro" id="IPR051938">
    <property type="entry name" value="Apopto_cytoskel_mod"/>
</dbReference>
<gene>
    <name evidence="3" type="ORF">LGQ90_10130</name>
</gene>
<dbReference type="PROSITE" id="PS50076">
    <property type="entry name" value="DNAJ_2"/>
    <property type="match status" value="1"/>
</dbReference>
<feature type="domain" description="J" evidence="2">
    <location>
        <begin position="3"/>
        <end position="67"/>
    </location>
</feature>
<dbReference type="CDD" id="cd06257">
    <property type="entry name" value="DnaJ"/>
    <property type="match status" value="1"/>
</dbReference>
<reference evidence="3" key="1">
    <citation type="submission" date="2021-10" db="EMBL/GenBank/DDBJ databases">
        <title>Gramella sp. ASW11-100T, isolated from marine sediment.</title>
        <authorList>
            <person name="Xia C."/>
        </authorList>
    </citation>
    <scope>NUCLEOTIDE SEQUENCE</scope>
    <source>
        <strain evidence="3">ASW11-100</strain>
    </source>
</reference>
<dbReference type="PROSITE" id="PS00636">
    <property type="entry name" value="DNAJ_1"/>
    <property type="match status" value="1"/>
</dbReference>
<dbReference type="RefSeq" id="WP_229340746.1">
    <property type="nucleotide sequence ID" value="NZ_JAJBZG010000005.1"/>
</dbReference>
<dbReference type="InterPro" id="IPR036869">
    <property type="entry name" value="J_dom_sf"/>
</dbReference>
<proteinExistence type="predicted"/>
<evidence type="ECO:0000313" key="4">
    <source>
        <dbReference type="Proteomes" id="UP001139414"/>
    </source>
</evidence>
<name>A0A9X1LJW5_9FLAO</name>
<dbReference type="InterPro" id="IPR018253">
    <property type="entry name" value="DnaJ_domain_CS"/>
</dbReference>
<dbReference type="EMBL" id="JAJBZG010000005">
    <property type="protein sequence ID" value="MCB7481617.1"/>
    <property type="molecule type" value="Genomic_DNA"/>
</dbReference>
<dbReference type="Gene3D" id="1.10.287.110">
    <property type="entry name" value="DnaJ domain"/>
    <property type="match status" value="1"/>
</dbReference>
<dbReference type="Pfam" id="PF00226">
    <property type="entry name" value="DnaJ"/>
    <property type="match status" value="1"/>
</dbReference>
<evidence type="ECO:0000313" key="3">
    <source>
        <dbReference type="EMBL" id="MCB7481617.1"/>
    </source>
</evidence>
<keyword evidence="4" id="KW-1185">Reference proteome</keyword>
<sequence>MADYYKILGVARNASKNDIDRAFYKVKSKFSSEDVEDPYFKNFYRRILEAYNVLSNDKLKTQYDQKFDFSEQKISNGKKEEEKILNEPIIKYFKSNQESLGKGEKLILSWEASFADKIILDPVGKVSPTGTKVIWYDDLAEGETEYNLTAVNENSGRKVSRNIQVKKQFSQETEVLKDSVDIPKEERKEELQDSENVSSVDNKQNSNLIRKYAIPVSIGILFITAGVFFFNKAERDVVEIQSEVVDELSTQEEEIEKSLIALDWKQIQREKQLLAQNLKVSSKSEDRRILEFLDGYRALVNQMNQTFYEDENYEKVSSALYTDQSENKTEASKFFEKLENNGFKISQSEGSPFIEEKSSHLRSVLEPNISDATALGYLDLYLESIDSPCCHDAALMISFDDLINRTYHWGELITKAENSSLADIASRRFANHLYLLFLGIDNTPAFDYDSEMYNNELLKKLERHKLDYPSALSSLEVSNYLKLLESEEYIKNDKVVDYVRGLSGASFDLTSKSYFERFRDPDFRYIPNAEKIIRLSDAENRRDFSKIGSFYAPTVNRYWNDTIVDYTNLKSLYETAWSNSDFSWNHIQNIEEYEGNNLELITKFEYVNKDGDTIYQFSSTHFVFNEDGLIEEVYGVDSDNTYKSLRDSDFDYISDEEKIRRLLKAEDDRDFDKVASYYSSNLKRYWHITEPTFREIGNIYRDAWNTTSYSQNIILNIEKSGFRTYDVQVRFAFYSKNQNQPEAKESFTRYIFNDKGLIEEVYGLIDNQG</sequence>
<dbReference type="Proteomes" id="UP001139414">
    <property type="component" value="Unassembled WGS sequence"/>
</dbReference>
<dbReference type="AlphaFoldDB" id="A0A9X1LJW5"/>
<dbReference type="PANTHER" id="PTHR44145:SF3">
    <property type="entry name" value="DNAJ HOMOLOG SUBFAMILY A MEMBER 3, MITOCHONDRIAL"/>
    <property type="match status" value="1"/>
</dbReference>
<accession>A0A9X1LJW5</accession>
<dbReference type="SUPFAM" id="SSF46565">
    <property type="entry name" value="Chaperone J-domain"/>
    <property type="match status" value="1"/>
</dbReference>
<evidence type="ECO:0000256" key="1">
    <source>
        <dbReference type="ARBA" id="ARBA00023186"/>
    </source>
</evidence>
<organism evidence="3 4">
    <name type="scientific">Christiangramia sediminis</name>
    <dbReference type="NCBI Taxonomy" id="2881336"/>
    <lineage>
        <taxon>Bacteria</taxon>
        <taxon>Pseudomonadati</taxon>
        <taxon>Bacteroidota</taxon>
        <taxon>Flavobacteriia</taxon>
        <taxon>Flavobacteriales</taxon>
        <taxon>Flavobacteriaceae</taxon>
        <taxon>Christiangramia</taxon>
    </lineage>
</organism>
<dbReference type="SUPFAM" id="SSF54427">
    <property type="entry name" value="NTF2-like"/>
    <property type="match status" value="1"/>
</dbReference>